<reference evidence="2" key="1">
    <citation type="journal article" date="2021" name="PeerJ">
        <title>Extensive microbial diversity within the chicken gut microbiome revealed by metagenomics and culture.</title>
        <authorList>
            <person name="Gilroy R."/>
            <person name="Ravi A."/>
            <person name="Getino M."/>
            <person name="Pursley I."/>
            <person name="Horton D.L."/>
            <person name="Alikhan N.F."/>
            <person name="Baker D."/>
            <person name="Gharbi K."/>
            <person name="Hall N."/>
            <person name="Watson M."/>
            <person name="Adriaenssens E.M."/>
            <person name="Foster-Nyarko E."/>
            <person name="Jarju S."/>
            <person name="Secka A."/>
            <person name="Antonio M."/>
            <person name="Oren A."/>
            <person name="Chaudhuri R.R."/>
            <person name="La Ragione R."/>
            <person name="Hildebrand F."/>
            <person name="Pallen M.J."/>
        </authorList>
    </citation>
    <scope>NUCLEOTIDE SEQUENCE</scope>
    <source>
        <strain evidence="2">ChiHjej13B12-9602</strain>
    </source>
</reference>
<keyword evidence="1" id="KW-1133">Transmembrane helix</keyword>
<keyword evidence="1" id="KW-0812">Transmembrane</keyword>
<reference evidence="2" key="2">
    <citation type="submission" date="2021-09" db="EMBL/GenBank/DDBJ databases">
        <authorList>
            <person name="Gilroy R."/>
        </authorList>
    </citation>
    <scope>NUCLEOTIDE SEQUENCE</scope>
    <source>
        <strain evidence="2">ChiHjej13B12-9602</strain>
    </source>
</reference>
<feature type="transmembrane region" description="Helical" evidence="1">
    <location>
        <begin position="101"/>
        <end position="124"/>
    </location>
</feature>
<keyword evidence="1" id="KW-0472">Membrane</keyword>
<evidence type="ECO:0000313" key="3">
    <source>
        <dbReference type="Proteomes" id="UP000753256"/>
    </source>
</evidence>
<name>A0A921ITA6_9ACTN</name>
<evidence type="ECO:0000313" key="2">
    <source>
        <dbReference type="EMBL" id="HJG36673.1"/>
    </source>
</evidence>
<proteinExistence type="predicted"/>
<sequence>MKCKNCGEEISVAHTCWKCGAKQLDEKEGSEGLGKDVSSSDETSEQRRFCRACGAELGEDGICPKCGTERMASSAVSADDERVVCDPKQEEADNKKHRRRVIIVSLGTSALLFAAIVGVVWYGIDTAVHWEKVDNPGTMIDRRTGYYIVTMDDEPVCYVGQDWTECTNAYIAEYNNACTLPMHPEDEGTFSLSATTSTGEGVYHQAAVFGHRPRDNSQSLCNRYSDMISEMQAEDGPGSYVASLGSWGHLNARPETERVRVGYESHEAVCYYGFLGECPEDGEGE</sequence>
<gene>
    <name evidence="2" type="ORF">K8V70_02250</name>
</gene>
<dbReference type="Proteomes" id="UP000753256">
    <property type="component" value="Unassembled WGS sequence"/>
</dbReference>
<organism evidence="2 3">
    <name type="scientific">Enorma phocaeensis</name>
    <dbReference type="NCBI Taxonomy" id="1871019"/>
    <lineage>
        <taxon>Bacteria</taxon>
        <taxon>Bacillati</taxon>
        <taxon>Actinomycetota</taxon>
        <taxon>Coriobacteriia</taxon>
        <taxon>Coriobacteriales</taxon>
        <taxon>Coriobacteriaceae</taxon>
        <taxon>Enorma</taxon>
    </lineage>
</organism>
<protein>
    <recommendedName>
        <fullName evidence="4">Zinc ribbon domain-containing protein</fullName>
    </recommendedName>
</protein>
<dbReference type="RefSeq" id="WP_273188961.1">
    <property type="nucleotide sequence ID" value="NZ_DYUZ01000008.1"/>
</dbReference>
<evidence type="ECO:0000256" key="1">
    <source>
        <dbReference type="SAM" id="Phobius"/>
    </source>
</evidence>
<evidence type="ECO:0008006" key="4">
    <source>
        <dbReference type="Google" id="ProtNLM"/>
    </source>
</evidence>
<dbReference type="AlphaFoldDB" id="A0A921ITA6"/>
<accession>A0A921ITA6</accession>
<comment type="caution">
    <text evidence="2">The sequence shown here is derived from an EMBL/GenBank/DDBJ whole genome shotgun (WGS) entry which is preliminary data.</text>
</comment>
<dbReference type="EMBL" id="DYUZ01000008">
    <property type="protein sequence ID" value="HJG36673.1"/>
    <property type="molecule type" value="Genomic_DNA"/>
</dbReference>